<gene>
    <name evidence="3" type="ORF">FHP24_19915</name>
</gene>
<comment type="caution">
    <text evidence="3">The sequence shown here is derived from an EMBL/GenBank/DDBJ whole genome shotgun (WGS) entry which is preliminary data.</text>
</comment>
<dbReference type="EMBL" id="VDMN01000004">
    <property type="protein sequence ID" value="TNM62373.1"/>
    <property type="molecule type" value="Genomic_DNA"/>
</dbReference>
<name>A0A5C4XFU6_9HYPH</name>
<dbReference type="AlphaFoldDB" id="A0A5C4XFU6"/>
<accession>A0A5C4XFU6</accession>
<keyword evidence="4" id="KW-1185">Reference proteome</keyword>
<evidence type="ECO:0000313" key="4">
    <source>
        <dbReference type="Proteomes" id="UP000311605"/>
    </source>
</evidence>
<dbReference type="SUPFAM" id="SSF46689">
    <property type="entry name" value="Homeodomain-like"/>
    <property type="match status" value="1"/>
</dbReference>
<dbReference type="GO" id="GO:0003677">
    <property type="term" value="F:DNA binding"/>
    <property type="evidence" value="ECO:0007669"/>
    <property type="project" value="UniProtKB-KW"/>
</dbReference>
<evidence type="ECO:0000259" key="2">
    <source>
        <dbReference type="Pfam" id="PF00440"/>
    </source>
</evidence>
<reference evidence="3 4" key="1">
    <citation type="submission" date="2019-06" db="EMBL/GenBank/DDBJ databases">
        <title>The draft genome of Rhizobium smilacinae PTYR-5.</title>
        <authorList>
            <person name="Liu L."/>
            <person name="Li L."/>
            <person name="Zhang X."/>
        </authorList>
    </citation>
    <scope>NUCLEOTIDE SEQUENCE [LARGE SCALE GENOMIC DNA]</scope>
    <source>
        <strain evidence="3 4">PTYR-5</strain>
    </source>
</reference>
<evidence type="ECO:0000313" key="3">
    <source>
        <dbReference type="EMBL" id="TNM62373.1"/>
    </source>
</evidence>
<evidence type="ECO:0000256" key="1">
    <source>
        <dbReference type="ARBA" id="ARBA00023125"/>
    </source>
</evidence>
<dbReference type="InterPro" id="IPR001647">
    <property type="entry name" value="HTH_TetR"/>
</dbReference>
<protein>
    <submittedName>
        <fullName evidence="3">Helix-turn-helix transcriptional regulator</fullName>
    </submittedName>
</protein>
<dbReference type="OrthoDB" id="9795011at2"/>
<dbReference type="InterPro" id="IPR009057">
    <property type="entry name" value="Homeodomain-like_sf"/>
</dbReference>
<keyword evidence="1" id="KW-0238">DNA-binding</keyword>
<feature type="domain" description="HTH tetR-type" evidence="2">
    <location>
        <begin position="14"/>
        <end position="39"/>
    </location>
</feature>
<dbReference type="Gene3D" id="1.10.357.10">
    <property type="entry name" value="Tetracycline Repressor, domain 2"/>
    <property type="match status" value="1"/>
</dbReference>
<organism evidence="3 4">
    <name type="scientific">Aliirhizobium smilacinae</name>
    <dbReference type="NCBI Taxonomy" id="1395944"/>
    <lineage>
        <taxon>Bacteria</taxon>
        <taxon>Pseudomonadati</taxon>
        <taxon>Pseudomonadota</taxon>
        <taxon>Alphaproteobacteria</taxon>
        <taxon>Hyphomicrobiales</taxon>
        <taxon>Rhizobiaceae</taxon>
        <taxon>Aliirhizobium</taxon>
    </lineage>
</organism>
<sequence length="116" mass="13031">MQPTLSADAQRLGEEIARQAGGGIGTLYRHFPTREHLVEVVYRRELELRATAAAELMPEKAPDIALEEWMLRFVRFTSNTGLFREGTTTMYFTRRSASTRSRAHSIGGNARTGLFA</sequence>
<proteinExistence type="predicted"/>
<dbReference type="Proteomes" id="UP000311605">
    <property type="component" value="Unassembled WGS sequence"/>
</dbReference>
<dbReference type="Pfam" id="PF00440">
    <property type="entry name" value="TetR_N"/>
    <property type="match status" value="1"/>
</dbReference>